<gene>
    <name evidence="2" type="ORF">CCUR1050_LOCUS28860</name>
</gene>
<sequence>MGMGQGEQCPKRASWIWSRRRSHPQDKGDMTGRGMEGRKRRREGGGKYENQRATSNLPERSTRRRFSVSISGCFNAVASASVEESENLTTSALPASLFVVHNAKRSGHHDVSELTRRKQVVGPLLDGTQFQIESW</sequence>
<accession>A0A7S0N0S7</accession>
<proteinExistence type="predicted"/>
<dbReference type="EMBL" id="HBEZ01052592">
    <property type="protein sequence ID" value="CAD8654768.1"/>
    <property type="molecule type" value="Transcribed_RNA"/>
</dbReference>
<reference evidence="2" key="1">
    <citation type="submission" date="2021-01" db="EMBL/GenBank/DDBJ databases">
        <authorList>
            <person name="Corre E."/>
            <person name="Pelletier E."/>
            <person name="Niang G."/>
            <person name="Scheremetjew M."/>
            <person name="Finn R."/>
            <person name="Kale V."/>
            <person name="Holt S."/>
            <person name="Cochrane G."/>
            <person name="Meng A."/>
            <person name="Brown T."/>
            <person name="Cohen L."/>
        </authorList>
    </citation>
    <scope>NUCLEOTIDE SEQUENCE</scope>
    <source>
        <strain evidence="2">CCAP979/52</strain>
    </source>
</reference>
<evidence type="ECO:0000313" key="2">
    <source>
        <dbReference type="EMBL" id="CAD8654768.1"/>
    </source>
</evidence>
<protein>
    <submittedName>
        <fullName evidence="2">Uncharacterized protein</fullName>
    </submittedName>
</protein>
<dbReference type="AlphaFoldDB" id="A0A7S0N0S7"/>
<name>A0A7S0N0S7_9CRYP</name>
<evidence type="ECO:0000256" key="1">
    <source>
        <dbReference type="SAM" id="MobiDB-lite"/>
    </source>
</evidence>
<feature type="region of interest" description="Disordered" evidence="1">
    <location>
        <begin position="1"/>
        <end position="62"/>
    </location>
</feature>
<organism evidence="2">
    <name type="scientific">Cryptomonas curvata</name>
    <dbReference type="NCBI Taxonomy" id="233186"/>
    <lineage>
        <taxon>Eukaryota</taxon>
        <taxon>Cryptophyceae</taxon>
        <taxon>Cryptomonadales</taxon>
        <taxon>Cryptomonadaceae</taxon>
        <taxon>Cryptomonas</taxon>
    </lineage>
</organism>